<dbReference type="Gene3D" id="2.130.10.10">
    <property type="entry name" value="YVTN repeat-like/Quinoprotein amine dehydrogenase"/>
    <property type="match status" value="2"/>
</dbReference>
<evidence type="ECO:0000313" key="4">
    <source>
        <dbReference type="Proteomes" id="UP000658514"/>
    </source>
</evidence>
<dbReference type="Pfam" id="PF08662">
    <property type="entry name" value="eIF2A"/>
    <property type="match status" value="1"/>
</dbReference>
<dbReference type="Pfam" id="PF00400">
    <property type="entry name" value="WD40"/>
    <property type="match status" value="3"/>
</dbReference>
<gene>
    <name evidence="3" type="ORF">H6G24_17560</name>
</gene>
<reference evidence="3 4" key="1">
    <citation type="journal article" date="2020" name="ISME J.">
        <title>Comparative genomics reveals insights into cyanobacterial evolution and habitat adaptation.</title>
        <authorList>
            <person name="Chen M.Y."/>
            <person name="Teng W.K."/>
            <person name="Zhao L."/>
            <person name="Hu C.X."/>
            <person name="Zhou Y.K."/>
            <person name="Han B.P."/>
            <person name="Song L.R."/>
            <person name="Shu W.S."/>
        </authorList>
    </citation>
    <scope>NUCLEOTIDE SEQUENCE [LARGE SCALE GENOMIC DNA]</scope>
    <source>
        <strain evidence="3 4">FACHB-288</strain>
    </source>
</reference>
<dbReference type="SMART" id="SM00320">
    <property type="entry name" value="WD40"/>
    <property type="match status" value="8"/>
</dbReference>
<accession>A0ABR8AFG5</accession>
<dbReference type="InterPro" id="IPR015943">
    <property type="entry name" value="WD40/YVTN_repeat-like_dom_sf"/>
</dbReference>
<name>A0ABR8AFG5_9CYAN</name>
<evidence type="ECO:0000313" key="3">
    <source>
        <dbReference type="EMBL" id="MBD2197287.1"/>
    </source>
</evidence>
<protein>
    <submittedName>
        <fullName evidence="3">WD40 repeat domain-containing protein</fullName>
    </submittedName>
</protein>
<dbReference type="InterPro" id="IPR013979">
    <property type="entry name" value="TIF_beta_prop-like"/>
</dbReference>
<dbReference type="InterPro" id="IPR036322">
    <property type="entry name" value="WD40_repeat_dom_sf"/>
</dbReference>
<comment type="caution">
    <text evidence="3">The sequence shown here is derived from an EMBL/GenBank/DDBJ whole genome shotgun (WGS) entry which is preliminary data.</text>
</comment>
<dbReference type="PROSITE" id="PS50294">
    <property type="entry name" value="WD_REPEATS_REGION"/>
    <property type="match status" value="1"/>
</dbReference>
<dbReference type="Proteomes" id="UP000658514">
    <property type="component" value="Unassembled WGS sequence"/>
</dbReference>
<proteinExistence type="predicted"/>
<feature type="repeat" description="WD" evidence="1">
    <location>
        <begin position="42"/>
        <end position="83"/>
    </location>
</feature>
<evidence type="ECO:0000256" key="1">
    <source>
        <dbReference type="PROSITE-ProRule" id="PRU00221"/>
    </source>
</evidence>
<sequence length="340" mass="37282">MLSDYVTAIAWSPQGQILAACSAHGEVMMWLVGEGVEGISLLPGNGESLDCLAFSWDGQFLAATGQNGEVKIWRLQSQQPELVIVRQNDGTWIDRMVWSPNANLLAFSLGRIVQIWNAEIGELEAILNFNTSSVLDINWHPNGESLAVAGYQEVKIWMAENWNDEPCVLPVDSASLMITWSPDGKYIASANMDRSITVLEWENPNPWMMRGFPGKIRDLTWSDTATKSGAPLLAAASAEGVVVWEKKSDDWEAQVLPVHQDTVRSLQFQPQTHLLGSAAEDGWVCLSNKGKRISQVLDGAANGFSCLSWHPQGHLLAAGGNNGELIIWKKGKRGQGFGKK</sequence>
<keyword evidence="1" id="KW-0853">WD repeat</keyword>
<dbReference type="PANTHER" id="PTHR19879">
    <property type="entry name" value="TRANSCRIPTION INITIATION FACTOR TFIID"/>
    <property type="match status" value="1"/>
</dbReference>
<keyword evidence="4" id="KW-1185">Reference proteome</keyword>
<dbReference type="PROSITE" id="PS50082">
    <property type="entry name" value="WD_REPEATS_2"/>
    <property type="match status" value="3"/>
</dbReference>
<organism evidence="3 4">
    <name type="scientific">Calothrix parietina FACHB-288</name>
    <dbReference type="NCBI Taxonomy" id="2692896"/>
    <lineage>
        <taxon>Bacteria</taxon>
        <taxon>Bacillati</taxon>
        <taxon>Cyanobacteriota</taxon>
        <taxon>Cyanophyceae</taxon>
        <taxon>Nostocales</taxon>
        <taxon>Calotrichaceae</taxon>
        <taxon>Calothrix</taxon>
    </lineage>
</organism>
<dbReference type="InterPro" id="IPR001680">
    <property type="entry name" value="WD40_rpt"/>
</dbReference>
<feature type="repeat" description="WD" evidence="1">
    <location>
        <begin position="297"/>
        <end position="329"/>
    </location>
</feature>
<dbReference type="PANTHER" id="PTHR19879:SF9">
    <property type="entry name" value="TRANSCRIPTION INITIATION FACTOR TFIID SUBUNIT 5"/>
    <property type="match status" value="1"/>
</dbReference>
<evidence type="ECO:0000259" key="2">
    <source>
        <dbReference type="Pfam" id="PF08662"/>
    </source>
</evidence>
<dbReference type="SUPFAM" id="SSF50978">
    <property type="entry name" value="WD40 repeat-like"/>
    <property type="match status" value="1"/>
</dbReference>
<feature type="domain" description="Translation initiation factor beta propellor-like" evidence="2">
    <location>
        <begin position="66"/>
        <end position="191"/>
    </location>
</feature>
<feature type="repeat" description="WD" evidence="1">
    <location>
        <begin position="1"/>
        <end position="30"/>
    </location>
</feature>
<dbReference type="EMBL" id="JACJQH010000026">
    <property type="protein sequence ID" value="MBD2197287.1"/>
    <property type="molecule type" value="Genomic_DNA"/>
</dbReference>